<accession>A0A061FJY0</accession>
<evidence type="ECO:0000313" key="3">
    <source>
        <dbReference type="Proteomes" id="UP000026915"/>
    </source>
</evidence>
<reference evidence="2 3" key="1">
    <citation type="journal article" date="2013" name="Genome Biol.">
        <title>The genome sequence of the most widely cultivated cacao type and its use to identify candidate genes regulating pod color.</title>
        <authorList>
            <person name="Motamayor J.C."/>
            <person name="Mockaitis K."/>
            <person name="Schmutz J."/>
            <person name="Haiminen N."/>
            <person name="Iii D.L."/>
            <person name="Cornejo O."/>
            <person name="Findley S.D."/>
            <person name="Zheng P."/>
            <person name="Utro F."/>
            <person name="Royaert S."/>
            <person name="Saski C."/>
            <person name="Jenkins J."/>
            <person name="Podicheti R."/>
            <person name="Zhao M."/>
            <person name="Scheffler B.E."/>
            <person name="Stack J.C."/>
            <person name="Feltus F.A."/>
            <person name="Mustiga G.M."/>
            <person name="Amores F."/>
            <person name="Phillips W."/>
            <person name="Marelli J.P."/>
            <person name="May G.D."/>
            <person name="Shapiro H."/>
            <person name="Ma J."/>
            <person name="Bustamante C.D."/>
            <person name="Schnell R.J."/>
            <person name="Main D."/>
            <person name="Gilbert D."/>
            <person name="Parida L."/>
            <person name="Kuhn D.N."/>
        </authorList>
    </citation>
    <scope>NUCLEOTIDE SEQUENCE [LARGE SCALE GENOMIC DNA]</scope>
    <source>
        <strain evidence="3">cv. Matina 1-6</strain>
    </source>
</reference>
<dbReference type="Gramene" id="EOY16992">
    <property type="protein sequence ID" value="EOY16992"/>
    <property type="gene ID" value="TCM_036083"/>
</dbReference>
<sequence>MNYKHILIHLSNEQDFNRIWTKQTWFIANQKMRVFKWTPEFETKKEPSTVPVWISFPNLKAHLFEKSALLLIAKAIGNPLCIDETTANGTRPSVARVCIEYDCLKPPVDSVWIVVSKRGSKDMSGGYLQKVEFLRCRNTVIIVATLATASRNV</sequence>
<dbReference type="eggNOG" id="KOG1075">
    <property type="taxonomic scope" value="Eukaryota"/>
</dbReference>
<keyword evidence="3" id="KW-1185">Reference proteome</keyword>
<dbReference type="EMBL" id="CM001886">
    <property type="protein sequence ID" value="EOY16992.1"/>
    <property type="molecule type" value="Genomic_DNA"/>
</dbReference>
<dbReference type="OMA" id="RCCVEIN"/>
<organism evidence="2 3">
    <name type="scientific">Theobroma cacao</name>
    <name type="common">Cacao</name>
    <name type="synonym">Cocoa</name>
    <dbReference type="NCBI Taxonomy" id="3641"/>
    <lineage>
        <taxon>Eukaryota</taxon>
        <taxon>Viridiplantae</taxon>
        <taxon>Streptophyta</taxon>
        <taxon>Embryophyta</taxon>
        <taxon>Tracheophyta</taxon>
        <taxon>Spermatophyta</taxon>
        <taxon>Magnoliopsida</taxon>
        <taxon>eudicotyledons</taxon>
        <taxon>Gunneridae</taxon>
        <taxon>Pentapetalae</taxon>
        <taxon>rosids</taxon>
        <taxon>malvids</taxon>
        <taxon>Malvales</taxon>
        <taxon>Malvaceae</taxon>
        <taxon>Byttnerioideae</taxon>
        <taxon>Theobroma</taxon>
    </lineage>
</organism>
<dbReference type="InParanoid" id="A0A061FJY0"/>
<dbReference type="PANTHER" id="PTHR31286:SF179">
    <property type="entry name" value="RNASE H TYPE-1 DOMAIN-CONTAINING PROTEIN"/>
    <property type="match status" value="1"/>
</dbReference>
<evidence type="ECO:0000259" key="1">
    <source>
        <dbReference type="Pfam" id="PF14111"/>
    </source>
</evidence>
<gene>
    <name evidence="2" type="ORF">TCM_036083</name>
</gene>
<feature type="domain" description="DUF4283" evidence="1">
    <location>
        <begin position="1"/>
        <end position="43"/>
    </location>
</feature>
<dbReference type="Proteomes" id="UP000026915">
    <property type="component" value="Chromosome 8"/>
</dbReference>
<proteinExistence type="predicted"/>
<evidence type="ECO:0000313" key="2">
    <source>
        <dbReference type="EMBL" id="EOY16992.1"/>
    </source>
</evidence>
<dbReference type="AlphaFoldDB" id="A0A061FJY0"/>
<dbReference type="HOGENOM" id="CLU_088086_1_0_1"/>
<protein>
    <recommendedName>
        <fullName evidence="1">DUF4283 domain-containing protein</fullName>
    </recommendedName>
</protein>
<dbReference type="Pfam" id="PF14111">
    <property type="entry name" value="DUF4283"/>
    <property type="match status" value="1"/>
</dbReference>
<dbReference type="PANTHER" id="PTHR31286">
    <property type="entry name" value="GLYCINE-RICH CELL WALL STRUCTURAL PROTEIN 1.8-LIKE"/>
    <property type="match status" value="1"/>
</dbReference>
<name>A0A061FJY0_THECC</name>
<dbReference type="InterPro" id="IPR040256">
    <property type="entry name" value="At4g02000-like"/>
</dbReference>
<dbReference type="InterPro" id="IPR025558">
    <property type="entry name" value="DUF4283"/>
</dbReference>